<keyword evidence="1" id="KW-0812">Transmembrane</keyword>
<proteinExistence type="predicted"/>
<evidence type="ECO:0000256" key="1">
    <source>
        <dbReference type="SAM" id="Phobius"/>
    </source>
</evidence>
<dbReference type="Proteomes" id="UP000283805">
    <property type="component" value="Unassembled WGS sequence"/>
</dbReference>
<evidence type="ECO:0008006" key="4">
    <source>
        <dbReference type="Google" id="ProtNLM"/>
    </source>
</evidence>
<dbReference type="OrthoDB" id="204671at2157"/>
<reference evidence="2 3" key="1">
    <citation type="submission" date="2018-09" db="EMBL/GenBank/DDBJ databases">
        <title>Genomic Encyclopedia of Archaeal and Bacterial Type Strains, Phase II (KMG-II): from individual species to whole genera.</title>
        <authorList>
            <person name="Goeker M."/>
        </authorList>
    </citation>
    <scope>NUCLEOTIDE SEQUENCE [LARGE SCALE GENOMIC DNA]</scope>
    <source>
        <strain evidence="2 3">DSM 13151</strain>
    </source>
</reference>
<sequence length="201" mass="20858">MMATTHALWGMVLALPVLATAPEFAPAAFLAGLVGGLAPDLDLYAGHRKTLHYPVYATLAAGPAIALAAVVPSTATVALAVGLAAAATHAVTDAVGGGLELRPWLAGSERAVYSHYHGRWIRPRRWVRYDGAPEDLGLAGVAAAPLVGVADGPVSAIALSLLAVSAVYVLLRKPLATLAERLVRLVPSSLRPYVPERYCEA</sequence>
<comment type="caution">
    <text evidence="2">The sequence shown here is derived from an EMBL/GenBank/DDBJ whole genome shotgun (WGS) entry which is preliminary data.</text>
</comment>
<feature type="transmembrane region" description="Helical" evidence="1">
    <location>
        <begin position="51"/>
        <end position="70"/>
    </location>
</feature>
<dbReference type="EMBL" id="RAPO01000004">
    <property type="protein sequence ID" value="RKD88982.1"/>
    <property type="molecule type" value="Genomic_DNA"/>
</dbReference>
<feature type="transmembrane region" description="Helical" evidence="1">
    <location>
        <begin position="77"/>
        <end position="99"/>
    </location>
</feature>
<dbReference type="AlphaFoldDB" id="A0A419W0H3"/>
<gene>
    <name evidence="2" type="ORF">ATJ93_3803</name>
</gene>
<keyword evidence="3" id="KW-1185">Reference proteome</keyword>
<keyword evidence="1" id="KW-0472">Membrane</keyword>
<name>A0A419W0H3_9EURY</name>
<feature type="transmembrane region" description="Helical" evidence="1">
    <location>
        <begin position="154"/>
        <end position="171"/>
    </location>
</feature>
<protein>
    <recommendedName>
        <fullName evidence="4">LexA-binding, inner membrane-associated hydrolase</fullName>
    </recommendedName>
</protein>
<keyword evidence="1" id="KW-1133">Transmembrane helix</keyword>
<dbReference type="RefSeq" id="WP_120246147.1">
    <property type="nucleotide sequence ID" value="NZ_RAPO01000004.1"/>
</dbReference>
<organism evidence="2 3">
    <name type="scientific">Halopiger aswanensis</name>
    <dbReference type="NCBI Taxonomy" id="148449"/>
    <lineage>
        <taxon>Archaea</taxon>
        <taxon>Methanobacteriati</taxon>
        <taxon>Methanobacteriota</taxon>
        <taxon>Stenosarchaea group</taxon>
        <taxon>Halobacteria</taxon>
        <taxon>Halobacteriales</taxon>
        <taxon>Natrialbaceae</taxon>
        <taxon>Halopiger</taxon>
    </lineage>
</organism>
<evidence type="ECO:0000313" key="2">
    <source>
        <dbReference type="EMBL" id="RKD88982.1"/>
    </source>
</evidence>
<accession>A0A419W0H3</accession>
<evidence type="ECO:0000313" key="3">
    <source>
        <dbReference type="Proteomes" id="UP000283805"/>
    </source>
</evidence>